<dbReference type="InterPro" id="IPR000387">
    <property type="entry name" value="Tyr_Pase_dom"/>
</dbReference>
<dbReference type="PROSITE" id="PS50056">
    <property type="entry name" value="TYR_PHOSPHATASE_2"/>
    <property type="match status" value="2"/>
</dbReference>
<dbReference type="SUPFAM" id="SSF49265">
    <property type="entry name" value="Fibronectin type III"/>
    <property type="match status" value="2"/>
</dbReference>
<proteinExistence type="inferred from homology"/>
<protein>
    <recommendedName>
        <fullName evidence="3">protein-tyrosine-phosphatase</fullName>
        <ecNumber evidence="3">3.1.3.48</ecNumber>
    </recommendedName>
</protein>
<accession>A0AA85JS78</accession>
<comment type="catalytic activity">
    <reaction evidence="8">
        <text>O-phospho-L-tyrosyl-[protein] + H2O = L-tyrosyl-[protein] + phosphate</text>
        <dbReference type="Rhea" id="RHEA:10684"/>
        <dbReference type="Rhea" id="RHEA-COMP:10136"/>
        <dbReference type="Rhea" id="RHEA-COMP:20101"/>
        <dbReference type="ChEBI" id="CHEBI:15377"/>
        <dbReference type="ChEBI" id="CHEBI:43474"/>
        <dbReference type="ChEBI" id="CHEBI:46858"/>
        <dbReference type="ChEBI" id="CHEBI:61978"/>
        <dbReference type="EC" id="3.1.3.48"/>
    </reaction>
</comment>
<organism evidence="15 16">
    <name type="scientific">Trichobilharzia regenti</name>
    <name type="common">Nasal bird schistosome</name>
    <dbReference type="NCBI Taxonomy" id="157069"/>
    <lineage>
        <taxon>Eukaryota</taxon>
        <taxon>Metazoa</taxon>
        <taxon>Spiralia</taxon>
        <taxon>Lophotrochozoa</taxon>
        <taxon>Platyhelminthes</taxon>
        <taxon>Trematoda</taxon>
        <taxon>Digenea</taxon>
        <taxon>Strigeidida</taxon>
        <taxon>Schistosomatoidea</taxon>
        <taxon>Schistosomatidae</taxon>
        <taxon>Trichobilharzia</taxon>
    </lineage>
</organism>
<dbReference type="SMART" id="SM00060">
    <property type="entry name" value="FN3"/>
    <property type="match status" value="3"/>
</dbReference>
<evidence type="ECO:0000256" key="1">
    <source>
        <dbReference type="ARBA" id="ARBA00004167"/>
    </source>
</evidence>
<feature type="signal peptide" evidence="11">
    <location>
        <begin position="1"/>
        <end position="27"/>
    </location>
</feature>
<evidence type="ECO:0000256" key="3">
    <source>
        <dbReference type="ARBA" id="ARBA00013064"/>
    </source>
</evidence>
<feature type="domain" description="Fibronectin type-III" evidence="14">
    <location>
        <begin position="343"/>
        <end position="440"/>
    </location>
</feature>
<evidence type="ECO:0000313" key="15">
    <source>
        <dbReference type="Proteomes" id="UP000050795"/>
    </source>
</evidence>
<dbReference type="Pfam" id="PF00041">
    <property type="entry name" value="fn3"/>
    <property type="match status" value="1"/>
</dbReference>
<reference evidence="15" key="1">
    <citation type="submission" date="2022-06" db="EMBL/GenBank/DDBJ databases">
        <authorList>
            <person name="Berger JAMES D."/>
            <person name="Berger JAMES D."/>
        </authorList>
    </citation>
    <scope>NUCLEOTIDE SEQUENCE [LARGE SCALE GENOMIC DNA]</scope>
</reference>
<dbReference type="Gene3D" id="2.170.300.10">
    <property type="entry name" value="Tie2 ligand-binding domain superfamily"/>
    <property type="match status" value="1"/>
</dbReference>
<dbReference type="InterPro" id="IPR016130">
    <property type="entry name" value="Tyr_Pase_AS"/>
</dbReference>
<dbReference type="PROSITE" id="PS50853">
    <property type="entry name" value="FN3"/>
    <property type="match status" value="2"/>
</dbReference>
<evidence type="ECO:0000256" key="7">
    <source>
        <dbReference type="ARBA" id="ARBA00023136"/>
    </source>
</evidence>
<evidence type="ECO:0000313" key="16">
    <source>
        <dbReference type="WBParaSite" id="TREG1_43740.1"/>
    </source>
</evidence>
<reference evidence="16" key="2">
    <citation type="submission" date="2023-11" db="UniProtKB">
        <authorList>
            <consortium name="WormBaseParasite"/>
        </authorList>
    </citation>
    <scope>IDENTIFICATION</scope>
</reference>
<feature type="transmembrane region" description="Helical" evidence="10">
    <location>
        <begin position="797"/>
        <end position="821"/>
    </location>
</feature>
<evidence type="ECO:0000259" key="14">
    <source>
        <dbReference type="PROSITE" id="PS50853"/>
    </source>
</evidence>
<comment type="similarity">
    <text evidence="2">Belongs to the protein-tyrosine phosphatase family.</text>
</comment>
<dbReference type="SMART" id="SM00194">
    <property type="entry name" value="PTPc"/>
    <property type="match status" value="2"/>
</dbReference>
<dbReference type="PRINTS" id="PR00700">
    <property type="entry name" value="PRTYPHPHTASE"/>
</dbReference>
<evidence type="ECO:0000256" key="4">
    <source>
        <dbReference type="ARBA" id="ARBA00022729"/>
    </source>
</evidence>
<dbReference type="PROSITE" id="PS00383">
    <property type="entry name" value="TYR_PHOSPHATASE_1"/>
    <property type="match status" value="2"/>
</dbReference>
<evidence type="ECO:0000256" key="2">
    <source>
        <dbReference type="ARBA" id="ARBA00009580"/>
    </source>
</evidence>
<dbReference type="InterPro" id="IPR013783">
    <property type="entry name" value="Ig-like_fold"/>
</dbReference>
<dbReference type="GO" id="GO:0016020">
    <property type="term" value="C:membrane"/>
    <property type="evidence" value="ECO:0007669"/>
    <property type="project" value="UniProtKB-SubCell"/>
</dbReference>
<evidence type="ECO:0000259" key="12">
    <source>
        <dbReference type="PROSITE" id="PS50055"/>
    </source>
</evidence>
<feature type="domain" description="Tyrosine-protein phosphatase" evidence="12">
    <location>
        <begin position="884"/>
        <end position="1199"/>
    </location>
</feature>
<dbReference type="CDD" id="cd00047">
    <property type="entry name" value="PTPc"/>
    <property type="match status" value="2"/>
</dbReference>
<dbReference type="InterPro" id="IPR003961">
    <property type="entry name" value="FN3_dom"/>
</dbReference>
<feature type="domain" description="Tyrosine-protein phosphatase" evidence="12">
    <location>
        <begin position="1230"/>
        <end position="1562"/>
    </location>
</feature>
<evidence type="ECO:0000256" key="11">
    <source>
        <dbReference type="SAM" id="SignalP"/>
    </source>
</evidence>
<feature type="region of interest" description="Disordered" evidence="9">
    <location>
        <begin position="1650"/>
        <end position="1678"/>
    </location>
</feature>
<evidence type="ECO:0000256" key="6">
    <source>
        <dbReference type="ARBA" id="ARBA00022912"/>
    </source>
</evidence>
<evidence type="ECO:0000259" key="13">
    <source>
        <dbReference type="PROSITE" id="PS50056"/>
    </source>
</evidence>
<feature type="domain" description="Fibronectin type-III" evidence="14">
    <location>
        <begin position="441"/>
        <end position="535"/>
    </location>
</feature>
<dbReference type="SMART" id="SM00404">
    <property type="entry name" value="PTPc_motif"/>
    <property type="match status" value="2"/>
</dbReference>
<sequence>MHLMVFYGCAQYSLFIFTLFFANPVLTSVCPNQPSRFGKNCSYECHCLEDACDSTTNGVGCKFGLCSPGFVGFPACQDACPPGNYGLNCTVKCNCEPQNVCNPINGVCIGGNKCNRRYYGAACIHERTRMIFPPTVYSDCESLYIVWPEFNESYYVGSSNIVKYTILFRTTSSNLSVYQSVDRTMLSRNDYELQFFNDNLSVPFTFSIRADFMVTLSSDEYLEEGVPSPESNPLEIKCPALSNVSVVTNKNSVDVSWDGHGNPAVVKVYIHITLIAIGDCLILPQSNYINYTKTVNIDTRKTVLQLDYWRRYSVTVYGLTPHDVATAPSTTTIMTQFENPKGPPMNLRQLSQANQSIYVTWDYPLCSQRGGPLEAYVVNISTLSSTTLPIILSNPQNVPPIQIIGLVPQILYTIQVAYRNAMGVGPAAQINISLNRSVSNQPTSFRVQYCGLNSCRLSWTPPVEGYEWSALLNYNILYWKQSTPSLVKKVTVPPSAREYLLSDLDSGTVYYASIQSVFNFGTGNSETITFRTLSHFDIRLVNRSYSGITVEWYFSSMPYTFIISVELLETLLPVNPSFSKQTFSHTGSGILRYTLSTLPASSRFRIIINPIDEIGVSMGSSFLTAWTSPAPFANSRALRIGQITAIFNGSSMVSVKFPTVSGYEGGPLNGFYIVVEKNSNTNRVRRSVLDRTQLGLSNNANIVYYSNTFPLENIIIGSGNVIDGSKLYNNLSTIPGYNNPQLETNTSYTVTAFIQSEVDGTSEFTEAGYVTFVTGVVNSIITGASSPLTNNQIESNLLGIILGILLALVILALIAFLIFYFCRKRYQSGQYVFERKSHLLPYSYAWWSVPEDTREPRYLIIDPEHGPAHTLIGTWPINEILATFSREYASIPSGSRYSQSVGNLKNNLSKNRSQTILPYDHNRVSLNRPTNSKETDYINASFIDGYMRRRAYIAAQSPFDMCTAHDFWLMIFQRNIAQIVMLTNLVEDSTLKCCQYWPEMPGRNGSSQTDSKSSKSQQYGNIIVEIIDRIDYAHFTVRYFNITEVSLNVSQRVMQYQFHSWITPDRKVPACYVNGDCTLDNDRRNQSLPDCGDDLSQDSQGVFCRTSVLGTIFDRLNFIEFYYRVKTASRPEDGPVLVHCATGLSRTGLYIAFDSLLQQAAHEHVINVPKFCSALCKARSNMLRSMRQFTLLYDLLFEAILAGHCIVDLDLHSNYRMLCHKNEKTNRTYLWEQWSVLHLYTSLPDPDTELRVALNSVNLHKNRYPKDFDLLPPDHFRVCLRCTSTSGLSSSSSNYINAVYLDGAGLRDDIILTQTPLINTVNDFWSMVEEEKVSCIVDMEPFSYGVEDAVRYWPLRPGENETLPMFEGSSDEELDQIDMHYDYTETLPLRRGPWLDFCDGLIQICQLGSLIPVRLDTASPKHNSNGEIYKRRLLIRKCEVNRLRQFNYEKLSNEKSKPREVIIFHFTGGWNAKLNVPDSRISIVCLLEKVRLERGTGPLVIHCLDGATRSGLLSACYLLAERMTRDHYIDLFHVLKMIKMRRKAVLASPDQLRFVYRFLIQWIKRTLAEPLANWTTRQSGRINLSPSSSPFSSGDWKQWQWPQLVGHLPPDSRVGIFSHSQLPALGADQSGTTLSLDKSIRSNQLVLDTSNSNRLGSSAGGGVGGDTQSIHTGEEDCNSTTVYTPRKLISSILYHYFDDELGASQNTGYYKKNTNNSKPQQQQQSSNIMVGNHNNSYHSSY</sequence>
<keyword evidence="5" id="KW-0378">Hydrolase</keyword>
<dbReference type="WBParaSite" id="TREG1_43740.1">
    <property type="protein sequence ID" value="TREG1_43740.1"/>
    <property type="gene ID" value="TREG1_43740"/>
</dbReference>
<feature type="compositionally biased region" description="Low complexity" evidence="9">
    <location>
        <begin position="1711"/>
        <end position="1727"/>
    </location>
</feature>
<evidence type="ECO:0000256" key="10">
    <source>
        <dbReference type="SAM" id="Phobius"/>
    </source>
</evidence>
<keyword evidence="10" id="KW-1133">Transmembrane helix</keyword>
<evidence type="ECO:0000256" key="5">
    <source>
        <dbReference type="ARBA" id="ARBA00022801"/>
    </source>
</evidence>
<dbReference type="GO" id="GO:0004725">
    <property type="term" value="F:protein tyrosine phosphatase activity"/>
    <property type="evidence" value="ECO:0007669"/>
    <property type="project" value="UniProtKB-EC"/>
</dbReference>
<feature type="region of interest" description="Disordered" evidence="9">
    <location>
        <begin position="1708"/>
        <end position="1741"/>
    </location>
</feature>
<dbReference type="SUPFAM" id="SSF52799">
    <property type="entry name" value="(Phosphotyrosine protein) phosphatases II"/>
    <property type="match status" value="2"/>
</dbReference>
<feature type="chain" id="PRO_5041640844" description="protein-tyrosine-phosphatase" evidence="11">
    <location>
        <begin position="28"/>
        <end position="1741"/>
    </location>
</feature>
<dbReference type="PANTHER" id="PTHR19134:SF562">
    <property type="entry name" value="PROTEIN-TYROSINE-PHOSPHATASE"/>
    <property type="match status" value="1"/>
</dbReference>
<dbReference type="Pfam" id="PF00102">
    <property type="entry name" value="Y_phosphatase"/>
    <property type="match status" value="4"/>
</dbReference>
<keyword evidence="15" id="KW-1185">Reference proteome</keyword>
<dbReference type="EC" id="3.1.3.48" evidence="3"/>
<feature type="domain" description="Tyrosine specific protein phosphatases" evidence="13">
    <location>
        <begin position="1116"/>
        <end position="1190"/>
    </location>
</feature>
<keyword evidence="10" id="KW-0812">Transmembrane</keyword>
<dbReference type="InterPro" id="IPR050348">
    <property type="entry name" value="Protein-Tyr_Phosphatase"/>
</dbReference>
<dbReference type="Gene3D" id="2.60.40.10">
    <property type="entry name" value="Immunoglobulins"/>
    <property type="match status" value="2"/>
</dbReference>
<keyword evidence="7 10" id="KW-0472">Membrane</keyword>
<dbReference type="CDD" id="cd00063">
    <property type="entry name" value="FN3"/>
    <property type="match status" value="2"/>
</dbReference>
<dbReference type="InterPro" id="IPR000242">
    <property type="entry name" value="PTP_cat"/>
</dbReference>
<keyword evidence="6" id="KW-0904">Protein phosphatase</keyword>
<dbReference type="InterPro" id="IPR036116">
    <property type="entry name" value="FN3_sf"/>
</dbReference>
<feature type="domain" description="Tyrosine specific protein phosphatases" evidence="13">
    <location>
        <begin position="1484"/>
        <end position="1553"/>
    </location>
</feature>
<dbReference type="Proteomes" id="UP000050795">
    <property type="component" value="Unassembled WGS sequence"/>
</dbReference>
<keyword evidence="4 11" id="KW-0732">Signal</keyword>
<dbReference type="PANTHER" id="PTHR19134">
    <property type="entry name" value="RECEPTOR-TYPE TYROSINE-PROTEIN PHOSPHATASE"/>
    <property type="match status" value="1"/>
</dbReference>
<dbReference type="InterPro" id="IPR029021">
    <property type="entry name" value="Prot-tyrosine_phosphatase-like"/>
</dbReference>
<evidence type="ECO:0000256" key="8">
    <source>
        <dbReference type="ARBA" id="ARBA00051722"/>
    </source>
</evidence>
<name>A0AA85JS78_TRIRE</name>
<comment type="subcellular location">
    <subcellularLocation>
        <location evidence="1">Membrane</location>
        <topology evidence="1">Single-pass membrane protein</topology>
    </subcellularLocation>
</comment>
<dbReference type="InterPro" id="IPR003595">
    <property type="entry name" value="Tyr_Pase_cat"/>
</dbReference>
<dbReference type="PROSITE" id="PS50055">
    <property type="entry name" value="TYR_PHOSPHATASE_PTP"/>
    <property type="match status" value="2"/>
</dbReference>
<evidence type="ECO:0000256" key="9">
    <source>
        <dbReference type="SAM" id="MobiDB-lite"/>
    </source>
</evidence>
<dbReference type="Gene3D" id="3.90.190.10">
    <property type="entry name" value="Protein tyrosine phosphatase superfamily"/>
    <property type="match status" value="2"/>
</dbReference>
<feature type="compositionally biased region" description="Polar residues" evidence="9">
    <location>
        <begin position="1728"/>
        <end position="1741"/>
    </location>
</feature>